<dbReference type="OrthoDB" id="67297at2"/>
<dbReference type="Pfam" id="PF08719">
    <property type="entry name" value="NADAR"/>
    <property type="match status" value="1"/>
</dbReference>
<reference evidence="4 5" key="1">
    <citation type="submission" date="2016-11" db="EMBL/GenBank/DDBJ databases">
        <title>Complete genome sequence of thermophilic cyanobacteria strain Synechococcus sp. PCC6715.</title>
        <authorList>
            <person name="Tang J."/>
            <person name="Daroch M."/>
            <person name="Liang Y."/>
            <person name="Jiang D."/>
            <person name="Shah M."/>
        </authorList>
    </citation>
    <scope>NUCLEOTIDE SEQUENCE [LARGE SCALE GENOMIC DNA]</scope>
    <source>
        <strain evidence="4 5">PCC 6715</strain>
    </source>
</reference>
<evidence type="ECO:0000313" key="5">
    <source>
        <dbReference type="Proteomes" id="UP000231057"/>
    </source>
</evidence>
<dbReference type="Proteomes" id="UP000231057">
    <property type="component" value="Chromosome"/>
</dbReference>
<organism evidence="4 5">
    <name type="scientific">Parathermosynechococcus lividus PCC 6715</name>
    <dbReference type="NCBI Taxonomy" id="1917166"/>
    <lineage>
        <taxon>Bacteria</taxon>
        <taxon>Bacillati</taxon>
        <taxon>Cyanobacteriota</taxon>
        <taxon>Cyanophyceae</taxon>
        <taxon>Acaryochloridales</taxon>
        <taxon>Thermosynechococcaceae</taxon>
        <taxon>Parathermosynechococcus</taxon>
    </lineage>
</organism>
<name>A0A2D2Q143_PARLV</name>
<gene>
    <name evidence="4" type="ORF">BRW62_04925</name>
</gene>
<evidence type="ECO:0000256" key="2">
    <source>
        <dbReference type="ARBA" id="ARBA00000751"/>
    </source>
</evidence>
<evidence type="ECO:0000256" key="1">
    <source>
        <dbReference type="ARBA" id="ARBA00000022"/>
    </source>
</evidence>
<dbReference type="RefSeq" id="WP_099798557.1">
    <property type="nucleotide sequence ID" value="NZ_CP018092.1"/>
</dbReference>
<dbReference type="InterPro" id="IPR012816">
    <property type="entry name" value="NADAR"/>
</dbReference>
<sequence>MTIYFYHLKDAYGDFSNFSRHGFWLDNYYWPTVEHYYQAHKFLGTAYDALGHRIRTAPTARAAAQLGRDPTYPVRQDWEQVKQQVMWRALVAKFTTHAALRQLLLATEEEDLVEDSPVDSYWGCGRDRQGHNYLGRQLMYLRYCLRHSIPLPNEFRGWPLSQG</sequence>
<dbReference type="NCBIfam" id="TIGR02464">
    <property type="entry name" value="ribofla_fusion"/>
    <property type="match status" value="1"/>
</dbReference>
<protein>
    <submittedName>
        <fullName evidence="4">Swarming motility protein ybiA</fullName>
    </submittedName>
</protein>
<proteinExistence type="predicted"/>
<dbReference type="CDD" id="cd15457">
    <property type="entry name" value="NADAR"/>
    <property type="match status" value="1"/>
</dbReference>
<comment type="catalytic activity">
    <reaction evidence="2">
        <text>2,5-diamino-6-hydroxy-4-(5-phosphoribosylamino)-pyrimidine + H2O = 2,5,6-triamino-4-hydroxypyrimidine + D-ribose 5-phosphate</text>
        <dbReference type="Rhea" id="RHEA:23436"/>
        <dbReference type="ChEBI" id="CHEBI:15377"/>
        <dbReference type="ChEBI" id="CHEBI:58614"/>
        <dbReference type="ChEBI" id="CHEBI:78346"/>
        <dbReference type="ChEBI" id="CHEBI:137796"/>
    </reaction>
</comment>
<feature type="domain" description="NADAR" evidence="3">
    <location>
        <begin position="4"/>
        <end position="146"/>
    </location>
</feature>
<dbReference type="AlphaFoldDB" id="A0A2D2Q143"/>
<dbReference type="InterPro" id="IPR037238">
    <property type="entry name" value="YbiA-like_sf"/>
</dbReference>
<dbReference type="SUPFAM" id="SSF143990">
    <property type="entry name" value="YbiA-like"/>
    <property type="match status" value="1"/>
</dbReference>
<reference evidence="5" key="2">
    <citation type="journal article" date="2022" name="Front. Microbiol.">
        <title>Comparative Genomic Analysis Revealed Distinct Molecular Components and Organization of CO2-Concentrating Mechanism in Thermophilic Cyanobacteria.</title>
        <authorList>
            <person name="Tang J."/>
            <person name="Zhou H."/>
            <person name="Yao D."/>
            <person name="Riaz S."/>
            <person name="You D."/>
            <person name="Klepacz-Smolka A."/>
            <person name="Daroch M."/>
        </authorList>
    </citation>
    <scope>NUCLEOTIDE SEQUENCE [LARGE SCALE GENOMIC DNA]</scope>
    <source>
        <strain evidence="5">PCC 6715</strain>
    </source>
</reference>
<evidence type="ECO:0000259" key="3">
    <source>
        <dbReference type="Pfam" id="PF08719"/>
    </source>
</evidence>
<keyword evidence="5" id="KW-1185">Reference proteome</keyword>
<dbReference type="Gene3D" id="1.10.357.40">
    <property type="entry name" value="YbiA-like"/>
    <property type="match status" value="1"/>
</dbReference>
<comment type="catalytic activity">
    <reaction evidence="1">
        <text>5-amino-6-(5-phospho-D-ribosylamino)uracil + H2O = 5,6-diaminouracil + D-ribose 5-phosphate</text>
        <dbReference type="Rhea" id="RHEA:55020"/>
        <dbReference type="ChEBI" id="CHEBI:15377"/>
        <dbReference type="ChEBI" id="CHEBI:46252"/>
        <dbReference type="ChEBI" id="CHEBI:58453"/>
        <dbReference type="ChEBI" id="CHEBI:78346"/>
    </reaction>
</comment>
<evidence type="ECO:0000313" key="4">
    <source>
        <dbReference type="EMBL" id="ATS18206.1"/>
    </source>
</evidence>
<dbReference type="KEGG" id="slw:BRW62_04925"/>
<accession>A0A2D2Q143</accession>
<dbReference type="EMBL" id="CP018092">
    <property type="protein sequence ID" value="ATS18206.1"/>
    <property type="molecule type" value="Genomic_DNA"/>
</dbReference>